<evidence type="ECO:0000256" key="3">
    <source>
        <dbReference type="ARBA" id="ARBA00022980"/>
    </source>
</evidence>
<dbReference type="GO" id="GO:0015934">
    <property type="term" value="C:large ribosomal subunit"/>
    <property type="evidence" value="ECO:0007669"/>
    <property type="project" value="InterPro"/>
</dbReference>
<evidence type="ECO:0000256" key="4">
    <source>
        <dbReference type="ARBA" id="ARBA00023274"/>
    </source>
</evidence>
<comment type="function">
    <text evidence="1 6">Forms part of the ribosomal stalk, playing a central role in the interaction of the ribosome with GTP-bound translation factors.</text>
</comment>
<name>A0A371Z2J5_9PROT</name>
<dbReference type="InterPro" id="IPR047865">
    <property type="entry name" value="Ribosomal_uL10_bac_type"/>
</dbReference>
<dbReference type="InterPro" id="IPR043141">
    <property type="entry name" value="Ribosomal_uL10-like_sf"/>
</dbReference>
<keyword evidence="6" id="KW-0699">rRNA-binding</keyword>
<dbReference type="AlphaFoldDB" id="A0A371Z2J5"/>
<dbReference type="InterPro" id="IPR002363">
    <property type="entry name" value="Ribosomal_uL10_CS_bac"/>
</dbReference>
<evidence type="ECO:0000256" key="1">
    <source>
        <dbReference type="ARBA" id="ARBA00002633"/>
    </source>
</evidence>
<dbReference type="OrthoDB" id="9791972at2"/>
<dbReference type="PROSITE" id="PS01109">
    <property type="entry name" value="RIBOSOMAL_L10"/>
    <property type="match status" value="1"/>
</dbReference>
<dbReference type="GO" id="GO:0070180">
    <property type="term" value="F:large ribosomal subunit rRNA binding"/>
    <property type="evidence" value="ECO:0007669"/>
    <property type="project" value="UniProtKB-UniRule"/>
</dbReference>
<dbReference type="InterPro" id="IPR022973">
    <property type="entry name" value="Ribosomal_uL10_bac"/>
</dbReference>
<dbReference type="EMBL" id="QUWV01000036">
    <property type="protein sequence ID" value="RFD20705.1"/>
    <property type="molecule type" value="Genomic_DNA"/>
</dbReference>
<keyword evidence="8" id="KW-1185">Reference proteome</keyword>
<dbReference type="Pfam" id="PF00466">
    <property type="entry name" value="Ribosomal_L10"/>
    <property type="match status" value="1"/>
</dbReference>
<keyword evidence="4 6" id="KW-0687">Ribonucleoprotein</keyword>
<organism evidence="7 8">
    <name type="scientific">Komagataeibacter melaceti</name>
    <dbReference type="NCBI Taxonomy" id="2766577"/>
    <lineage>
        <taxon>Bacteria</taxon>
        <taxon>Pseudomonadati</taxon>
        <taxon>Pseudomonadota</taxon>
        <taxon>Alphaproteobacteria</taxon>
        <taxon>Acetobacterales</taxon>
        <taxon>Acetobacteraceae</taxon>
        <taxon>Komagataeibacter</taxon>
    </lineage>
</organism>
<gene>
    <name evidence="6" type="primary">rplJ</name>
    <name evidence="7" type="ORF">DY926_04520</name>
</gene>
<sequence length="172" mass="17934">MDRTEKREFVASLAAVFAKTSMVIVTRNDGLSVADVTDLRRRVRAAGATHKVAKNRLASLALAGTQFEGIKPLLKGPTALSWADEPVAVAKVLVEFAKTNDKLVLLGGSLGSQTLDVESVKALAELPSLDALRAKLVGLISTPATRVAGVLQAPAGQLARVFGAYAKTGEAA</sequence>
<evidence type="ECO:0000313" key="7">
    <source>
        <dbReference type="EMBL" id="RFD20705.1"/>
    </source>
</evidence>
<reference evidence="7 8" key="1">
    <citation type="submission" date="2018-08" db="EMBL/GenBank/DDBJ databases">
        <title>Komagataeibacter sp. AV 382.</title>
        <authorList>
            <person name="Skraban J."/>
            <person name="Trcek J."/>
        </authorList>
    </citation>
    <scope>NUCLEOTIDE SEQUENCE [LARGE SCALE GENOMIC DNA]</scope>
    <source>
        <strain evidence="7 8">AV 382</strain>
    </source>
</reference>
<evidence type="ECO:0000256" key="5">
    <source>
        <dbReference type="ARBA" id="ARBA00035202"/>
    </source>
</evidence>
<comment type="subunit">
    <text evidence="6">Part of the ribosomal stalk of the 50S ribosomal subunit. The N-terminus interacts with L11 and the large rRNA to form the base of the stalk. The C-terminus forms an elongated spine to which L12 dimers bind in a sequential fashion forming a multimeric L10(L12)X complex.</text>
</comment>
<dbReference type="InterPro" id="IPR001790">
    <property type="entry name" value="Ribosomal_uL10"/>
</dbReference>
<protein>
    <recommendedName>
        <fullName evidence="5 6">Large ribosomal subunit protein uL10</fullName>
    </recommendedName>
</protein>
<evidence type="ECO:0000256" key="2">
    <source>
        <dbReference type="ARBA" id="ARBA00008889"/>
    </source>
</evidence>
<dbReference type="RefSeq" id="WP_116702285.1">
    <property type="nucleotide sequence ID" value="NZ_QUWV01000036.1"/>
</dbReference>
<evidence type="ECO:0000313" key="8">
    <source>
        <dbReference type="Proteomes" id="UP000262371"/>
    </source>
</evidence>
<dbReference type="GO" id="GO:0006412">
    <property type="term" value="P:translation"/>
    <property type="evidence" value="ECO:0007669"/>
    <property type="project" value="UniProtKB-UniRule"/>
</dbReference>
<dbReference type="SUPFAM" id="SSF160369">
    <property type="entry name" value="Ribosomal protein L10-like"/>
    <property type="match status" value="1"/>
</dbReference>
<dbReference type="PANTHER" id="PTHR11560">
    <property type="entry name" value="39S RIBOSOMAL PROTEIN L10, MITOCHONDRIAL"/>
    <property type="match status" value="1"/>
</dbReference>
<comment type="caution">
    <text evidence="7">The sequence shown here is derived from an EMBL/GenBank/DDBJ whole genome shotgun (WGS) entry which is preliminary data.</text>
</comment>
<keyword evidence="6" id="KW-0694">RNA-binding</keyword>
<accession>A0A371Z2J5</accession>
<proteinExistence type="inferred from homology"/>
<dbReference type="GO" id="GO:0003735">
    <property type="term" value="F:structural constituent of ribosome"/>
    <property type="evidence" value="ECO:0007669"/>
    <property type="project" value="InterPro"/>
</dbReference>
<dbReference type="HAMAP" id="MF_00362">
    <property type="entry name" value="Ribosomal_uL10"/>
    <property type="match status" value="1"/>
</dbReference>
<keyword evidence="3 6" id="KW-0689">Ribosomal protein</keyword>
<comment type="similarity">
    <text evidence="2 6">Belongs to the universal ribosomal protein uL10 family.</text>
</comment>
<dbReference type="NCBIfam" id="NF000955">
    <property type="entry name" value="PRK00099.1-1"/>
    <property type="match status" value="1"/>
</dbReference>
<evidence type="ECO:0000256" key="6">
    <source>
        <dbReference type="HAMAP-Rule" id="MF_00362"/>
    </source>
</evidence>
<dbReference type="Gene3D" id="6.10.250.290">
    <property type="match status" value="1"/>
</dbReference>
<dbReference type="Proteomes" id="UP000262371">
    <property type="component" value="Unassembled WGS sequence"/>
</dbReference>
<dbReference type="Gene3D" id="3.30.70.1730">
    <property type="match status" value="1"/>
</dbReference>
<dbReference type="CDD" id="cd05797">
    <property type="entry name" value="Ribosomal_L10"/>
    <property type="match status" value="1"/>
</dbReference>